<evidence type="ECO:0000259" key="4">
    <source>
        <dbReference type="PROSITE" id="PS50835"/>
    </source>
</evidence>
<feature type="signal peptide" evidence="3">
    <location>
        <begin position="1"/>
        <end position="21"/>
    </location>
</feature>
<keyword evidence="2" id="KW-0472">Membrane</keyword>
<feature type="region of interest" description="Disordered" evidence="1">
    <location>
        <begin position="578"/>
        <end position="605"/>
    </location>
</feature>
<feature type="region of interest" description="Disordered" evidence="1">
    <location>
        <begin position="629"/>
        <end position="736"/>
    </location>
</feature>
<evidence type="ECO:0000313" key="6">
    <source>
        <dbReference type="Proteomes" id="UP000735302"/>
    </source>
</evidence>
<feature type="compositionally biased region" description="Pro residues" evidence="1">
    <location>
        <begin position="659"/>
        <end position="673"/>
    </location>
</feature>
<evidence type="ECO:0000313" key="5">
    <source>
        <dbReference type="EMBL" id="GFN84088.1"/>
    </source>
</evidence>
<proteinExistence type="predicted"/>
<dbReference type="Proteomes" id="UP000735302">
    <property type="component" value="Unassembled WGS sequence"/>
</dbReference>
<organism evidence="5 6">
    <name type="scientific">Plakobranchus ocellatus</name>
    <dbReference type="NCBI Taxonomy" id="259542"/>
    <lineage>
        <taxon>Eukaryota</taxon>
        <taxon>Metazoa</taxon>
        <taxon>Spiralia</taxon>
        <taxon>Lophotrochozoa</taxon>
        <taxon>Mollusca</taxon>
        <taxon>Gastropoda</taxon>
        <taxon>Heterobranchia</taxon>
        <taxon>Euthyneura</taxon>
        <taxon>Panpulmonata</taxon>
        <taxon>Sacoglossa</taxon>
        <taxon>Placobranchoidea</taxon>
        <taxon>Plakobranchidae</taxon>
        <taxon>Plakobranchus</taxon>
    </lineage>
</organism>
<accession>A0AAV3YM42</accession>
<keyword evidence="2" id="KW-1133">Transmembrane helix</keyword>
<comment type="caution">
    <text evidence="5">The sequence shown here is derived from an EMBL/GenBank/DDBJ whole genome shotgun (WGS) entry which is preliminary data.</text>
</comment>
<keyword evidence="3" id="KW-0732">Signal</keyword>
<evidence type="ECO:0000256" key="3">
    <source>
        <dbReference type="SAM" id="SignalP"/>
    </source>
</evidence>
<keyword evidence="6" id="KW-1185">Reference proteome</keyword>
<name>A0AAV3YM42_9GAST</name>
<feature type="transmembrane region" description="Helical" evidence="2">
    <location>
        <begin position="547"/>
        <end position="571"/>
    </location>
</feature>
<feature type="chain" id="PRO_5043595860" description="Ig-like domain-containing protein" evidence="3">
    <location>
        <begin position="22"/>
        <end position="800"/>
    </location>
</feature>
<protein>
    <recommendedName>
        <fullName evidence="4">Ig-like domain-containing protein</fullName>
    </recommendedName>
</protein>
<reference evidence="5 6" key="1">
    <citation type="journal article" date="2021" name="Elife">
        <title>Chloroplast acquisition without the gene transfer in kleptoplastic sea slugs, Plakobranchus ocellatus.</title>
        <authorList>
            <person name="Maeda T."/>
            <person name="Takahashi S."/>
            <person name="Yoshida T."/>
            <person name="Shimamura S."/>
            <person name="Takaki Y."/>
            <person name="Nagai Y."/>
            <person name="Toyoda A."/>
            <person name="Suzuki Y."/>
            <person name="Arimoto A."/>
            <person name="Ishii H."/>
            <person name="Satoh N."/>
            <person name="Nishiyama T."/>
            <person name="Hasebe M."/>
            <person name="Maruyama T."/>
            <person name="Minagawa J."/>
            <person name="Obokata J."/>
            <person name="Shigenobu S."/>
        </authorList>
    </citation>
    <scope>NUCLEOTIDE SEQUENCE [LARGE SCALE GENOMIC DNA]</scope>
</reference>
<dbReference type="PROSITE" id="PS50835">
    <property type="entry name" value="IG_LIKE"/>
    <property type="match status" value="1"/>
</dbReference>
<gene>
    <name evidence="5" type="ORF">PoB_001059400</name>
</gene>
<dbReference type="InterPro" id="IPR007110">
    <property type="entry name" value="Ig-like_dom"/>
</dbReference>
<evidence type="ECO:0000256" key="2">
    <source>
        <dbReference type="SAM" id="Phobius"/>
    </source>
</evidence>
<sequence>MNPSVTLILVVWILIYDQGLALQCEPVEEGKSHTFTCSGGQCTDPKDLIFQWTVVGGSPSKVRVISSCDSTLSCTGNNANFTNTVQSRSSDYYSSVTVHKTSLDQPYEGYTWVCDLCGTRSESCTLQVYVKPVNPTCHASEILNDVGVLTAINLTCTMDRVYPQGQCLFQTIAQNGSISSISSSPNGCQRTHNIGNLKTGENKFQAKVGSSRQPNFHLIEPTPVLPSIYLRLPRTRIVCPNSQYKDGFYKGDILRCNCEMTDPGKPQGRPRWWLRGIPLDILFPQLLEQEGVLRVAYHGFYDPNDEFTCYGISAIGQELPGNKFSPKFAFLRTGRIDLSTNDSDVPVDICCGNPGVSVHCNISASDVSPTPKVVLLVDDNPTSAFEQGTDRGGMYQHSFTFRPNFGGVYRVGCRVENAIFADLKDDKTSLITIHSPVQFAGVSEIQETFETKTDPGSTATIMVDITAYPGVNSSTLYRGRPEENTTVQYSSIQYRSRGEIAEIRVEMTLRIDSVSDLASYTLVMDNGIGDQLEYTFSLEEETDDDALLLPVLVGTGSGVLLLVLIIIVVCWRRRRTKSSNSENEDQACEIKANDDEPQPAAEEHENVYSNPLDEEEDHYEQYVDSIDSVPTVQAPSPPKTAPKNVGKTPITKDTTSSRPTPPVKPKPNPPTAPKPAKSNAKKSQPKKDKQEKQRAKNVKIRPGATGVENVENEKQQRPDAPPPRPPPRKPEDEGDYMNLKTLLAAAASANYDVTEPIVEEREYLQVQEGRHNSAGRNSGIDNQEDNYYSAINDGPNAVLY</sequence>
<feature type="compositionally biased region" description="Basic and acidic residues" evidence="1">
    <location>
        <begin position="685"/>
        <end position="694"/>
    </location>
</feature>
<keyword evidence="2" id="KW-0812">Transmembrane</keyword>
<feature type="region of interest" description="Disordered" evidence="1">
    <location>
        <begin position="769"/>
        <end position="800"/>
    </location>
</feature>
<feature type="domain" description="Ig-like" evidence="4">
    <location>
        <begin position="3"/>
        <end position="99"/>
    </location>
</feature>
<dbReference type="AlphaFoldDB" id="A0AAV3YM42"/>
<dbReference type="EMBL" id="BLXT01001278">
    <property type="protein sequence ID" value="GFN84088.1"/>
    <property type="molecule type" value="Genomic_DNA"/>
</dbReference>
<evidence type="ECO:0000256" key="1">
    <source>
        <dbReference type="SAM" id="MobiDB-lite"/>
    </source>
</evidence>